<feature type="transmembrane region" description="Helical" evidence="1">
    <location>
        <begin position="30"/>
        <end position="51"/>
    </location>
</feature>
<feature type="domain" description="EamA" evidence="2">
    <location>
        <begin position="148"/>
        <end position="272"/>
    </location>
</feature>
<feature type="transmembrane region" description="Helical" evidence="1">
    <location>
        <begin position="238"/>
        <end position="254"/>
    </location>
</feature>
<keyword evidence="4" id="KW-1185">Reference proteome</keyword>
<dbReference type="GeneID" id="80817444"/>
<dbReference type="EMBL" id="FNYY01000003">
    <property type="protein sequence ID" value="SEJ05544.1"/>
    <property type="molecule type" value="Genomic_DNA"/>
</dbReference>
<dbReference type="Gene3D" id="1.10.3730.20">
    <property type="match status" value="2"/>
</dbReference>
<accession>A0A975ZMI4</accession>
<keyword evidence="1" id="KW-0812">Transmembrane</keyword>
<keyword evidence="1" id="KW-1133">Transmembrane helix</keyword>
<feature type="transmembrane region" description="Helical" evidence="1">
    <location>
        <begin position="142"/>
        <end position="162"/>
    </location>
</feature>
<dbReference type="Pfam" id="PF00892">
    <property type="entry name" value="EamA"/>
    <property type="match status" value="2"/>
</dbReference>
<evidence type="ECO:0000313" key="4">
    <source>
        <dbReference type="Proteomes" id="UP000182932"/>
    </source>
</evidence>
<gene>
    <name evidence="3" type="ORF">SAMN04487940_10383</name>
</gene>
<dbReference type="RefSeq" id="WP_048531483.1">
    <property type="nucleotide sequence ID" value="NZ_FNYY01000003.1"/>
</dbReference>
<name>A0A975ZMI4_9RHOB</name>
<dbReference type="PANTHER" id="PTHR22911">
    <property type="entry name" value="ACYL-MALONYL CONDENSING ENZYME-RELATED"/>
    <property type="match status" value="1"/>
</dbReference>
<feature type="transmembrane region" description="Helical" evidence="1">
    <location>
        <begin position="260"/>
        <end position="278"/>
    </location>
</feature>
<dbReference type="InterPro" id="IPR037185">
    <property type="entry name" value="EmrE-like"/>
</dbReference>
<reference evidence="3 4" key="1">
    <citation type="submission" date="2016-10" db="EMBL/GenBank/DDBJ databases">
        <authorList>
            <person name="Varghese N."/>
            <person name="Submissions S."/>
        </authorList>
    </citation>
    <scope>NUCLEOTIDE SEQUENCE [LARGE SCALE GENOMIC DNA]</scope>
    <source>
        <strain evidence="3 4">FF3</strain>
    </source>
</reference>
<sequence>MLRSGPLLMTVSMALFAVEDMFLKSAMQEISVGLALSAFGLGGMSVFLIWARLRGQRLFHPAIVTRPLLLRSTSEVLGRLFYTLAFALAPLSLVSAILQATPLVVALGAVVFFGEVVGWRRWLAIALGFVGVLMILRPGTEAFAATSIFAVLGMLGFAGRDLATRASPPSMSNVQLGVYGFLMLVIAGLIMIAVTGPGPLPGPRASVELGLAVAVGVLAYTSLTAAMRVGEVSITVPFRYTRLLFAMILGIAVFGERPDLMTWAGSAVIVASGLYTIYRSQRGAVSLAKKPV</sequence>
<feature type="transmembrane region" description="Helical" evidence="1">
    <location>
        <begin position="206"/>
        <end position="226"/>
    </location>
</feature>
<feature type="domain" description="EamA" evidence="2">
    <location>
        <begin position="4"/>
        <end position="136"/>
    </location>
</feature>
<feature type="transmembrane region" description="Helical" evidence="1">
    <location>
        <begin position="80"/>
        <end position="112"/>
    </location>
</feature>
<feature type="transmembrane region" description="Helical" evidence="1">
    <location>
        <begin position="174"/>
        <end position="194"/>
    </location>
</feature>
<protein>
    <submittedName>
        <fullName evidence="3">Uncharacterized membrane protein</fullName>
    </submittedName>
</protein>
<evidence type="ECO:0000313" key="3">
    <source>
        <dbReference type="EMBL" id="SEJ05544.1"/>
    </source>
</evidence>
<dbReference type="InterPro" id="IPR000620">
    <property type="entry name" value="EamA_dom"/>
</dbReference>
<dbReference type="SUPFAM" id="SSF103481">
    <property type="entry name" value="Multidrug resistance efflux transporter EmrE"/>
    <property type="match status" value="2"/>
</dbReference>
<proteinExistence type="predicted"/>
<comment type="caution">
    <text evidence="3">The sequence shown here is derived from an EMBL/GenBank/DDBJ whole genome shotgun (WGS) entry which is preliminary data.</text>
</comment>
<dbReference type="PANTHER" id="PTHR22911:SF103">
    <property type="entry name" value="BLR2811 PROTEIN"/>
    <property type="match status" value="1"/>
</dbReference>
<evidence type="ECO:0000256" key="1">
    <source>
        <dbReference type="SAM" id="Phobius"/>
    </source>
</evidence>
<dbReference type="AlphaFoldDB" id="A0A975ZMI4"/>
<dbReference type="Proteomes" id="UP000182932">
    <property type="component" value="Unassembled WGS sequence"/>
</dbReference>
<dbReference type="GO" id="GO:0016020">
    <property type="term" value="C:membrane"/>
    <property type="evidence" value="ECO:0007669"/>
    <property type="project" value="InterPro"/>
</dbReference>
<evidence type="ECO:0000259" key="2">
    <source>
        <dbReference type="Pfam" id="PF00892"/>
    </source>
</evidence>
<organism evidence="3 4">
    <name type="scientific">Marinovum algicola</name>
    <dbReference type="NCBI Taxonomy" id="42444"/>
    <lineage>
        <taxon>Bacteria</taxon>
        <taxon>Pseudomonadati</taxon>
        <taxon>Pseudomonadota</taxon>
        <taxon>Alphaproteobacteria</taxon>
        <taxon>Rhodobacterales</taxon>
        <taxon>Roseobacteraceae</taxon>
        <taxon>Marinovum</taxon>
    </lineage>
</organism>
<keyword evidence="1" id="KW-0472">Membrane</keyword>